<comment type="caution">
    <text evidence="1">The sequence shown here is derived from an EMBL/GenBank/DDBJ whole genome shotgun (WGS) entry which is preliminary data.</text>
</comment>
<dbReference type="EMBL" id="SJPW01000005">
    <property type="protein sequence ID" value="TWU50702.1"/>
    <property type="molecule type" value="Genomic_DNA"/>
</dbReference>
<organism evidence="1 2">
    <name type="scientific">Rubripirellula tenax</name>
    <dbReference type="NCBI Taxonomy" id="2528015"/>
    <lineage>
        <taxon>Bacteria</taxon>
        <taxon>Pseudomonadati</taxon>
        <taxon>Planctomycetota</taxon>
        <taxon>Planctomycetia</taxon>
        <taxon>Pirellulales</taxon>
        <taxon>Pirellulaceae</taxon>
        <taxon>Rubripirellula</taxon>
    </lineage>
</organism>
<sequence length="119" mass="12800">MNARELIASTDCTISKRIDAVIAGNFDNHFIITDSENTSLDPTAMILVTAPDFLATLTAAGVPPRGGGNFAFGGPSTIDGTFSPCDSGEYPLQMTSFTFIEMRRKRRPPIRIFPLAADS</sequence>
<dbReference type="AlphaFoldDB" id="A0A5C6ENS5"/>
<dbReference type="RefSeq" id="WP_146459398.1">
    <property type="nucleotide sequence ID" value="NZ_SJPW01000005.1"/>
</dbReference>
<dbReference type="OrthoDB" id="292021at2"/>
<gene>
    <name evidence="1" type="ORF">Poly51_39950</name>
</gene>
<dbReference type="Proteomes" id="UP000318288">
    <property type="component" value="Unassembled WGS sequence"/>
</dbReference>
<name>A0A5C6ENS5_9BACT</name>
<proteinExistence type="predicted"/>
<evidence type="ECO:0000313" key="1">
    <source>
        <dbReference type="EMBL" id="TWU50702.1"/>
    </source>
</evidence>
<evidence type="ECO:0000313" key="2">
    <source>
        <dbReference type="Proteomes" id="UP000318288"/>
    </source>
</evidence>
<accession>A0A5C6ENS5</accession>
<protein>
    <submittedName>
        <fullName evidence="1">Uncharacterized protein</fullName>
    </submittedName>
</protein>
<keyword evidence="2" id="KW-1185">Reference proteome</keyword>
<reference evidence="1 2" key="1">
    <citation type="submission" date="2019-02" db="EMBL/GenBank/DDBJ databases">
        <title>Deep-cultivation of Planctomycetes and their phenomic and genomic characterization uncovers novel biology.</title>
        <authorList>
            <person name="Wiegand S."/>
            <person name="Jogler M."/>
            <person name="Boedeker C."/>
            <person name="Pinto D."/>
            <person name="Vollmers J."/>
            <person name="Rivas-Marin E."/>
            <person name="Kohn T."/>
            <person name="Peeters S.H."/>
            <person name="Heuer A."/>
            <person name="Rast P."/>
            <person name="Oberbeckmann S."/>
            <person name="Bunk B."/>
            <person name="Jeske O."/>
            <person name="Meyerdierks A."/>
            <person name="Storesund J.E."/>
            <person name="Kallscheuer N."/>
            <person name="Luecker S."/>
            <person name="Lage O.M."/>
            <person name="Pohl T."/>
            <person name="Merkel B.J."/>
            <person name="Hornburger P."/>
            <person name="Mueller R.-W."/>
            <person name="Bruemmer F."/>
            <person name="Labrenz M."/>
            <person name="Spormann A.M."/>
            <person name="Op Den Camp H."/>
            <person name="Overmann J."/>
            <person name="Amann R."/>
            <person name="Jetten M.S.M."/>
            <person name="Mascher T."/>
            <person name="Medema M.H."/>
            <person name="Devos D.P."/>
            <person name="Kaster A.-K."/>
            <person name="Ovreas L."/>
            <person name="Rohde M."/>
            <person name="Galperin M.Y."/>
            <person name="Jogler C."/>
        </authorList>
    </citation>
    <scope>NUCLEOTIDE SEQUENCE [LARGE SCALE GENOMIC DNA]</scope>
    <source>
        <strain evidence="1 2">Poly51</strain>
    </source>
</reference>